<accession>A0A8J8VXH0</accession>
<feature type="compositionally biased region" description="Basic residues" evidence="1">
    <location>
        <begin position="89"/>
        <end position="99"/>
    </location>
</feature>
<reference evidence="2" key="1">
    <citation type="journal article" date="2020" name="Front. Microbiol.">
        <title>Gene regulatory networks of Penicillium echinulatum 2HH and Penicillium oxalicum 114-2 inferred by a computational biology approach.</title>
        <authorList>
            <person name="Lenz A.R."/>
            <person name="Galan-Vasquez E."/>
            <person name="Balbinot E."/>
            <person name="De Abreu F.P."/>
            <person name="De Oliveira N.S."/>
            <person name="Da Rosa L.O."/>
            <person name="De Avila E Silva S."/>
            <person name="Camassola M."/>
            <person name="Dillon A.J.P."/>
            <person name="Perez-Rueda E."/>
        </authorList>
    </citation>
    <scope>NUCLEOTIDE SEQUENCE</scope>
    <source>
        <strain evidence="2">S1M29</strain>
    </source>
</reference>
<comment type="caution">
    <text evidence="2">The sequence shown here is derived from an EMBL/GenBank/DDBJ whole genome shotgun (WGS) entry which is preliminary data.</text>
</comment>
<proteinExistence type="predicted"/>
<feature type="compositionally biased region" description="Low complexity" evidence="1">
    <location>
        <begin position="109"/>
        <end position="118"/>
    </location>
</feature>
<organism evidence="2 3">
    <name type="scientific">Penicillium ucsense</name>
    <dbReference type="NCBI Taxonomy" id="2839758"/>
    <lineage>
        <taxon>Eukaryota</taxon>
        <taxon>Fungi</taxon>
        <taxon>Dikarya</taxon>
        <taxon>Ascomycota</taxon>
        <taxon>Pezizomycotina</taxon>
        <taxon>Eurotiomycetes</taxon>
        <taxon>Eurotiomycetidae</taxon>
        <taxon>Eurotiales</taxon>
        <taxon>Aspergillaceae</taxon>
        <taxon>Penicillium</taxon>
    </lineage>
</organism>
<feature type="compositionally biased region" description="Polar residues" evidence="1">
    <location>
        <begin position="315"/>
        <end position="339"/>
    </location>
</feature>
<dbReference type="AlphaFoldDB" id="A0A8J8VXH0"/>
<feature type="compositionally biased region" description="Basic and acidic residues" evidence="1">
    <location>
        <begin position="276"/>
        <end position="298"/>
    </location>
</feature>
<protein>
    <recommendedName>
        <fullName evidence="4">Serine/arginine repetitive matrix protein 1</fullName>
    </recommendedName>
</protein>
<evidence type="ECO:0000313" key="2">
    <source>
        <dbReference type="EMBL" id="KAF7713282.1"/>
    </source>
</evidence>
<feature type="compositionally biased region" description="Basic and acidic residues" evidence="1">
    <location>
        <begin position="187"/>
        <end position="202"/>
    </location>
</feature>
<evidence type="ECO:0000313" key="3">
    <source>
        <dbReference type="Proteomes" id="UP000631181"/>
    </source>
</evidence>
<dbReference type="EMBL" id="WIWV01000125">
    <property type="protein sequence ID" value="KAF7713282.1"/>
    <property type="molecule type" value="Genomic_DNA"/>
</dbReference>
<feature type="region of interest" description="Disordered" evidence="1">
    <location>
        <begin position="1"/>
        <end position="442"/>
    </location>
</feature>
<evidence type="ECO:0008006" key="4">
    <source>
        <dbReference type="Google" id="ProtNLM"/>
    </source>
</evidence>
<dbReference type="Proteomes" id="UP000631181">
    <property type="component" value="Unassembled WGS sequence"/>
</dbReference>
<feature type="compositionally biased region" description="Basic residues" evidence="1">
    <location>
        <begin position="35"/>
        <end position="46"/>
    </location>
</feature>
<name>A0A8J8VXH0_9EURO</name>
<dbReference type="OrthoDB" id="5424692at2759"/>
<feature type="compositionally biased region" description="Low complexity" evidence="1">
    <location>
        <begin position="237"/>
        <end position="252"/>
    </location>
</feature>
<feature type="compositionally biased region" description="Basic and acidic residues" evidence="1">
    <location>
        <begin position="1"/>
        <end position="24"/>
    </location>
</feature>
<gene>
    <name evidence="2" type="ORF">PECM_001315</name>
</gene>
<feature type="compositionally biased region" description="Low complexity" evidence="1">
    <location>
        <begin position="388"/>
        <end position="404"/>
    </location>
</feature>
<sequence length="525" mass="57789">MERDRRRFDDRRGGESYRPAERSGRSPSRGYDSHSRRRSPPRNRSRPRADTWVPSNRSYGRPRSRSPDFRRRSRTPPFQGRGFGPGSYGRRRSPPRRFSPRRDDRNRSPPRTWRSRSPLNTELRPRALSRSRNSPWRATLDPSPGSRDLRTAQPVSPASRHADRPLRGFTPDAKPSQEVSRSQDAPDADRREQVLHHKERASSRSRQGSTHPMSGGDGAGVGLPVTAPDSGSRSRRSSPSVLPDRSRAASIRSRSRSPTRRSPSFRPPTGPRGRSPNRELRRDSDHLGPRWSNDDPTERPAQIPTGPSQLRDGRSSNSIPTQPRNASIQAPPSGPSQGSKMGAIGPGRVPQNMSLLSAPTRPRRGHGSRDGPWHGPPMARRGPPPAPAGHGPPAGPRASFSSSMSGGGGHYRHSGARQHSTASAYSSPGPKPPNHLSGLSAIIPGGKLSSSILDPPNERRLAQLEADCERLNEQVLEIQKIKRAGLRDWDRLDRESSICALKSELAEGHLQRMAEENSIAGGVSF</sequence>
<keyword evidence="3" id="KW-1185">Reference proteome</keyword>
<evidence type="ECO:0000256" key="1">
    <source>
        <dbReference type="SAM" id="MobiDB-lite"/>
    </source>
</evidence>